<reference evidence="2" key="1">
    <citation type="submission" date="2014-09" db="EMBL/GenBank/DDBJ databases">
        <authorList>
            <person name="Magalhaes I.L.F."/>
            <person name="Oliveira U."/>
            <person name="Santos F.R."/>
            <person name="Vidigal T.H.D.A."/>
            <person name="Brescovit A.D."/>
            <person name="Santos A.J."/>
        </authorList>
    </citation>
    <scope>NUCLEOTIDE SEQUENCE</scope>
    <source>
        <tissue evidence="2">Shoot tissue taken approximately 20 cm above the soil surface</tissue>
    </source>
</reference>
<evidence type="ECO:0000256" key="1">
    <source>
        <dbReference type="SAM" id="MobiDB-lite"/>
    </source>
</evidence>
<dbReference type="AlphaFoldDB" id="A0A0A9G115"/>
<feature type="region of interest" description="Disordered" evidence="1">
    <location>
        <begin position="1"/>
        <end position="21"/>
    </location>
</feature>
<reference evidence="2" key="2">
    <citation type="journal article" date="2015" name="Data Brief">
        <title>Shoot transcriptome of the giant reed, Arundo donax.</title>
        <authorList>
            <person name="Barrero R.A."/>
            <person name="Guerrero F.D."/>
            <person name="Moolhuijzen P."/>
            <person name="Goolsby J.A."/>
            <person name="Tidwell J."/>
            <person name="Bellgard S.E."/>
            <person name="Bellgard M.I."/>
        </authorList>
    </citation>
    <scope>NUCLEOTIDE SEQUENCE</scope>
    <source>
        <tissue evidence="2">Shoot tissue taken approximately 20 cm above the soil surface</tissue>
    </source>
</reference>
<dbReference type="EMBL" id="GBRH01180757">
    <property type="protein sequence ID" value="JAE17139.1"/>
    <property type="molecule type" value="Transcribed_RNA"/>
</dbReference>
<name>A0A0A9G115_ARUDO</name>
<protein>
    <submittedName>
        <fullName evidence="2">Uncharacterized protein</fullName>
    </submittedName>
</protein>
<sequence>MDFASIRGAPRSSLRYSTTRSARQVPALQTMAFPMGSWGLVALALWNRPPGQHRGRRCWTSGGCLRSGGPVQGQRQKDENLQGCPRHCQGMEVMLVLQRIRAHYLAMGKPACTPSSSSPLQP</sequence>
<proteinExistence type="predicted"/>
<accession>A0A0A9G115</accession>
<organism evidence="2">
    <name type="scientific">Arundo donax</name>
    <name type="common">Giant reed</name>
    <name type="synonym">Donax arundinaceus</name>
    <dbReference type="NCBI Taxonomy" id="35708"/>
    <lineage>
        <taxon>Eukaryota</taxon>
        <taxon>Viridiplantae</taxon>
        <taxon>Streptophyta</taxon>
        <taxon>Embryophyta</taxon>
        <taxon>Tracheophyta</taxon>
        <taxon>Spermatophyta</taxon>
        <taxon>Magnoliopsida</taxon>
        <taxon>Liliopsida</taxon>
        <taxon>Poales</taxon>
        <taxon>Poaceae</taxon>
        <taxon>PACMAD clade</taxon>
        <taxon>Arundinoideae</taxon>
        <taxon>Arundineae</taxon>
        <taxon>Arundo</taxon>
    </lineage>
</organism>
<evidence type="ECO:0000313" key="2">
    <source>
        <dbReference type="EMBL" id="JAE17139.1"/>
    </source>
</evidence>